<reference evidence="2" key="1">
    <citation type="submission" date="2016-10" db="EMBL/GenBank/DDBJ databases">
        <authorList>
            <person name="Varghese N."/>
            <person name="Submissions S."/>
        </authorList>
    </citation>
    <scope>NUCLEOTIDE SEQUENCE [LARGE SCALE GENOMIC DNA]</scope>
    <source>
        <strain evidence="2">IBRC-M 10761</strain>
    </source>
</reference>
<dbReference type="STRING" id="1416801.SAMN05192553_10466"/>
<dbReference type="InterPro" id="IPR026950">
    <property type="entry name" value="Caps_assemb_Wzi"/>
</dbReference>
<name>A0A1H6YXN9_9BACT</name>
<dbReference type="Proteomes" id="UP000199403">
    <property type="component" value="Unassembled WGS sequence"/>
</dbReference>
<dbReference type="OrthoDB" id="1293009at2"/>
<organism evidence="1 2">
    <name type="scientific">Cyclobacterium xiamenense</name>
    <dbReference type="NCBI Taxonomy" id="1297121"/>
    <lineage>
        <taxon>Bacteria</taxon>
        <taxon>Pseudomonadati</taxon>
        <taxon>Bacteroidota</taxon>
        <taxon>Cytophagia</taxon>
        <taxon>Cytophagales</taxon>
        <taxon>Cyclobacteriaceae</taxon>
        <taxon>Cyclobacterium</taxon>
    </lineage>
</organism>
<protein>
    <submittedName>
        <fullName evidence="1">Capsule assembly protein Wzi</fullName>
    </submittedName>
</protein>
<dbReference type="InterPro" id="IPR038636">
    <property type="entry name" value="Wzi_sf"/>
</dbReference>
<proteinExistence type="predicted"/>
<dbReference type="RefSeq" id="WP_092175111.1">
    <property type="nucleotide sequence ID" value="NZ_FNZH01000004.1"/>
</dbReference>
<accession>A0A1H6YXN9</accession>
<dbReference type="Gene3D" id="2.40.160.130">
    <property type="entry name" value="Capsule assembly protein Wzi"/>
    <property type="match status" value="1"/>
</dbReference>
<evidence type="ECO:0000313" key="2">
    <source>
        <dbReference type="Proteomes" id="UP000199403"/>
    </source>
</evidence>
<keyword evidence="2" id="KW-1185">Reference proteome</keyword>
<evidence type="ECO:0000313" key="1">
    <source>
        <dbReference type="EMBL" id="SEJ45988.1"/>
    </source>
</evidence>
<gene>
    <name evidence="1" type="ORF">SAMN05192553_10466</name>
</gene>
<dbReference type="EMBL" id="FNZH01000004">
    <property type="protein sequence ID" value="SEJ45988.1"/>
    <property type="molecule type" value="Genomic_DNA"/>
</dbReference>
<dbReference type="AlphaFoldDB" id="A0A1H6YXN9"/>
<sequence length="576" mass="65313">MIGQEPNRPNFPYSGGVYAGLMGFFCLLFSASVLAQSLPVSFPLLTDNLRREQLMGRFPLFYSFQHFPLTVTDIAGEYSPSDSLAFLPFGKPLGAEGKKVQVRLVPLQLSQNYNASHPYGWGDGPLLSARGFQHLVEFGIHTRIGPVHLQLYPQIHTAQNLPFQEYNPELPELYFKRIANFIGRLDIPVRPGSDRIRRILPGNSHVKVHFGAFAAGISTENLWWGPGKQQALLISDNAEGFLHGTIHSRKPVKTGIGHFEGQYFLGKLENSNLPYYSDGSFDRYRDYPDDWRYVTGVSVSYSPVWIKGLSLGLGRTFTMYRRKLEEDGWRAWFPIFEGLQKEQVGLDASRARETDQHFTIFSRWVVPAARMEVYGEFIRTDHALNWRELLLNPEHSRGYTLGFSKLVPLTKGDQIYIQLEMTQTENSVNNLVKYEGGNLNLNHGGLGLYENFQVVHGLTQRGQVLGSGLGHSGNSARITLSKVRGLNQYGLSLERLTRDANFFNYNYANGVEVLRWVDLSLGAHWEQQYDRLLVAADARLIRSHNYNYAVKQSNSLGSTGYKKSNFHSRLKLAYLF</sequence>
<dbReference type="Pfam" id="PF14052">
    <property type="entry name" value="Caps_assemb_Wzi"/>
    <property type="match status" value="1"/>
</dbReference>